<comment type="caution">
    <text evidence="3">The sequence shown here is derived from an EMBL/GenBank/DDBJ whole genome shotgun (WGS) entry which is preliminary data.</text>
</comment>
<keyword evidence="2" id="KW-0732">Signal</keyword>
<feature type="signal peptide" evidence="2">
    <location>
        <begin position="1"/>
        <end position="17"/>
    </location>
</feature>
<dbReference type="Pfam" id="PF09608">
    <property type="entry name" value="Alph_Pro_TM"/>
    <property type="match status" value="1"/>
</dbReference>
<gene>
    <name evidence="3" type="ORF">KCG44_02330</name>
</gene>
<proteinExistence type="predicted"/>
<keyword evidence="4" id="KW-1185">Reference proteome</keyword>
<keyword evidence="1" id="KW-0812">Transmembrane</keyword>
<dbReference type="InterPro" id="IPR019088">
    <property type="entry name" value="CHP02186-rel_TM"/>
</dbReference>
<dbReference type="Proteomes" id="UP000722336">
    <property type="component" value="Unassembled WGS sequence"/>
</dbReference>
<sequence length="251" mass="26871">MRILLLLAALIAAPAGAQVAPRLIADLSQSRIDIVYTFAGAELLVFGAIQYPDGKMPDERPDMAIIVRGPPESITVRRKERVLGVWVNTDAVRFETAPAFFHAASTRPILDIVDERTAAIFELSPEYLQLSPGGGADAATVTAFEAGLLGTWGSEDLYGADPVGVDIVEDVLYRARIDLPSKVPVGTYSVEIHLIQDGDVVSSATQTISVEKSGFERAVFMMAQNKGAAYGVFAVSIALLLGWLAGVILKR</sequence>
<evidence type="ECO:0000313" key="3">
    <source>
        <dbReference type="EMBL" id="MBV7255618.1"/>
    </source>
</evidence>
<protein>
    <submittedName>
        <fullName evidence="3">TIGR02186 family protein</fullName>
    </submittedName>
</protein>
<evidence type="ECO:0000313" key="4">
    <source>
        <dbReference type="Proteomes" id="UP000722336"/>
    </source>
</evidence>
<keyword evidence="1" id="KW-0472">Membrane</keyword>
<evidence type="ECO:0000256" key="2">
    <source>
        <dbReference type="SAM" id="SignalP"/>
    </source>
</evidence>
<evidence type="ECO:0000256" key="1">
    <source>
        <dbReference type="SAM" id="Phobius"/>
    </source>
</evidence>
<accession>A0ABS6SC02</accession>
<name>A0ABS6SC02_9SPHN</name>
<feature type="chain" id="PRO_5046623893" evidence="2">
    <location>
        <begin position="18"/>
        <end position="251"/>
    </location>
</feature>
<organism evidence="3 4">
    <name type="scientific">Pacificimonas pallii</name>
    <dbReference type="NCBI Taxonomy" id="2827236"/>
    <lineage>
        <taxon>Bacteria</taxon>
        <taxon>Pseudomonadati</taxon>
        <taxon>Pseudomonadota</taxon>
        <taxon>Alphaproteobacteria</taxon>
        <taxon>Sphingomonadales</taxon>
        <taxon>Sphingosinicellaceae</taxon>
        <taxon>Pacificimonas</taxon>
    </lineage>
</organism>
<reference evidence="3 4" key="1">
    <citation type="submission" date="2021-04" db="EMBL/GenBank/DDBJ databases">
        <authorList>
            <person name="Pira H."/>
            <person name="Risdian C."/>
            <person name="Wink J."/>
        </authorList>
    </citation>
    <scope>NUCLEOTIDE SEQUENCE [LARGE SCALE GENOMIC DNA]</scope>
    <source>
        <strain evidence="3 4">WHA3</strain>
    </source>
</reference>
<feature type="transmembrane region" description="Helical" evidence="1">
    <location>
        <begin position="227"/>
        <end position="249"/>
    </location>
</feature>
<dbReference type="EMBL" id="JAGSPA010000001">
    <property type="protein sequence ID" value="MBV7255618.1"/>
    <property type="molecule type" value="Genomic_DNA"/>
</dbReference>
<keyword evidence="1" id="KW-1133">Transmembrane helix</keyword>
<dbReference type="RefSeq" id="WP_218443964.1">
    <property type="nucleotide sequence ID" value="NZ_JAGSPA010000001.1"/>
</dbReference>